<gene>
    <name evidence="12" type="primary">MAN2B1</name>
</gene>
<evidence type="ECO:0000256" key="8">
    <source>
        <dbReference type="ARBA" id="ARBA00023295"/>
    </source>
</evidence>
<dbReference type="InterPro" id="IPR037094">
    <property type="entry name" value="Glyco_hydro_38_cen_sf"/>
</dbReference>
<keyword evidence="8 9" id="KW-0326">Glycosidase</keyword>
<dbReference type="GO" id="GO:0046872">
    <property type="term" value="F:metal ion binding"/>
    <property type="evidence" value="ECO:0007669"/>
    <property type="project" value="UniProtKB-KW"/>
</dbReference>
<dbReference type="GO" id="GO:0006013">
    <property type="term" value="P:mannose metabolic process"/>
    <property type="evidence" value="ECO:0007669"/>
    <property type="project" value="InterPro"/>
</dbReference>
<evidence type="ECO:0000256" key="7">
    <source>
        <dbReference type="ARBA" id="ARBA00023180"/>
    </source>
</evidence>
<dbReference type="InterPro" id="IPR011330">
    <property type="entry name" value="Glyco_hydro/deAcase_b/a-brl"/>
</dbReference>
<dbReference type="InterPro" id="IPR013780">
    <property type="entry name" value="Glyco_hydro_b"/>
</dbReference>
<dbReference type="GO" id="GO:0030246">
    <property type="term" value="F:carbohydrate binding"/>
    <property type="evidence" value="ECO:0007669"/>
    <property type="project" value="InterPro"/>
</dbReference>
<name>A0AAJ7TVP8_PETMA</name>
<keyword evidence="5 9" id="KW-0862">Zinc</keyword>
<dbReference type="InterPro" id="IPR028995">
    <property type="entry name" value="Glyco_hydro_57/38_cen_sf"/>
</dbReference>
<dbReference type="AlphaFoldDB" id="A0AAJ7TVP8"/>
<evidence type="ECO:0000256" key="3">
    <source>
        <dbReference type="ARBA" id="ARBA00022723"/>
    </source>
</evidence>
<dbReference type="Pfam" id="PF07748">
    <property type="entry name" value="Glyco_hydro_38C"/>
    <property type="match status" value="1"/>
</dbReference>
<dbReference type="Gene3D" id="3.20.110.10">
    <property type="entry name" value="Glycoside hydrolase 38, N terminal domain"/>
    <property type="match status" value="1"/>
</dbReference>
<dbReference type="GO" id="GO:0005764">
    <property type="term" value="C:lysosome"/>
    <property type="evidence" value="ECO:0007669"/>
    <property type="project" value="TreeGrafter"/>
</dbReference>
<dbReference type="InterPro" id="IPR050843">
    <property type="entry name" value="Glycosyl_Hydrlase_38"/>
</dbReference>
<dbReference type="Pfam" id="PF09261">
    <property type="entry name" value="Alpha-mann_mid"/>
    <property type="match status" value="1"/>
</dbReference>
<organism evidence="11 12">
    <name type="scientific">Petromyzon marinus</name>
    <name type="common">Sea lamprey</name>
    <dbReference type="NCBI Taxonomy" id="7757"/>
    <lineage>
        <taxon>Eukaryota</taxon>
        <taxon>Metazoa</taxon>
        <taxon>Chordata</taxon>
        <taxon>Craniata</taxon>
        <taxon>Vertebrata</taxon>
        <taxon>Cyclostomata</taxon>
        <taxon>Hyperoartia</taxon>
        <taxon>Petromyzontiformes</taxon>
        <taxon>Petromyzontidae</taxon>
        <taxon>Petromyzon</taxon>
    </lineage>
</organism>
<dbReference type="SMART" id="SM00872">
    <property type="entry name" value="Alpha-mann_mid"/>
    <property type="match status" value="1"/>
</dbReference>
<dbReference type="KEGG" id="pmrn:116950917"/>
<evidence type="ECO:0000313" key="12">
    <source>
        <dbReference type="RefSeq" id="XP_032824980.1"/>
    </source>
</evidence>
<evidence type="ECO:0000313" key="11">
    <source>
        <dbReference type="Proteomes" id="UP001318040"/>
    </source>
</evidence>
<dbReference type="Gene3D" id="2.60.40.1180">
    <property type="entry name" value="Golgi alpha-mannosidase II"/>
    <property type="match status" value="1"/>
</dbReference>
<keyword evidence="4 9" id="KW-0378">Hydrolase</keyword>
<comment type="similarity">
    <text evidence="2 9">Belongs to the glycosyl hydrolase 38 family.</text>
</comment>
<dbReference type="RefSeq" id="XP_032824980.1">
    <property type="nucleotide sequence ID" value="XM_032969089.1"/>
</dbReference>
<comment type="cofactor">
    <cofactor evidence="9">
        <name>Zn(2+)</name>
        <dbReference type="ChEBI" id="CHEBI:29105"/>
    </cofactor>
    <text evidence="9">Binds 1 zinc ion per subunit.</text>
</comment>
<dbReference type="SUPFAM" id="SSF88713">
    <property type="entry name" value="Glycoside hydrolase/deacetylase"/>
    <property type="match status" value="1"/>
</dbReference>
<dbReference type="Proteomes" id="UP001318040">
    <property type="component" value="Chromosome 41"/>
</dbReference>
<feature type="domain" description="Glycoside hydrolase family 38 central" evidence="10">
    <location>
        <begin position="368"/>
        <end position="447"/>
    </location>
</feature>
<keyword evidence="11" id="KW-1185">Reference proteome</keyword>
<dbReference type="CDD" id="cd10810">
    <property type="entry name" value="GH38N_AMII_LAM_like"/>
    <property type="match status" value="1"/>
</dbReference>
<dbReference type="FunFam" id="1.20.1270.50:FF:000003">
    <property type="entry name" value="Alpha-mannosidase"/>
    <property type="match status" value="1"/>
</dbReference>
<dbReference type="InterPro" id="IPR027291">
    <property type="entry name" value="Glyco_hydro_38_N_sf"/>
</dbReference>
<dbReference type="FunFam" id="2.60.40.1180:FF:000018">
    <property type="entry name" value="Alpha-mannosidase"/>
    <property type="match status" value="1"/>
</dbReference>
<evidence type="ECO:0000256" key="4">
    <source>
        <dbReference type="ARBA" id="ARBA00022801"/>
    </source>
</evidence>
<dbReference type="FunFam" id="2.70.98.30:FF:000003">
    <property type="entry name" value="Alpha-mannosidase"/>
    <property type="match status" value="1"/>
</dbReference>
<dbReference type="GO" id="GO:0004559">
    <property type="term" value="F:alpha-mannosidase activity"/>
    <property type="evidence" value="ECO:0007669"/>
    <property type="project" value="UniProtKB-EC"/>
</dbReference>
<evidence type="ECO:0000256" key="1">
    <source>
        <dbReference type="ARBA" id="ARBA00000365"/>
    </source>
</evidence>
<keyword evidence="6" id="KW-1015">Disulfide bond</keyword>
<dbReference type="InterPro" id="IPR000602">
    <property type="entry name" value="Glyco_hydro_38_N"/>
</dbReference>
<evidence type="ECO:0000256" key="6">
    <source>
        <dbReference type="ARBA" id="ARBA00023157"/>
    </source>
</evidence>
<dbReference type="EC" id="3.2.1.-" evidence="9"/>
<dbReference type="InterPro" id="IPR015341">
    <property type="entry name" value="Glyco_hydro_38_cen"/>
</dbReference>
<evidence type="ECO:0000259" key="10">
    <source>
        <dbReference type="SMART" id="SM00872"/>
    </source>
</evidence>
<accession>A0AAJ7TVP8</accession>
<dbReference type="PANTHER" id="PTHR11607">
    <property type="entry name" value="ALPHA-MANNOSIDASE"/>
    <property type="match status" value="1"/>
</dbReference>
<sequence length="999" mass="112464">MWPVPRYRGLQAPETRTTMLMLLAMVTMCRACSYENCPTSHPDMINVHLVPHTHDDVGWLKTVDEYYYGEKNDIQHAGVQYILDSVIPALEQNPSRRFIYVEMAFLKRWWKQQGEAMRRRVRALISQGRLEIINGGWCMNDEATTHYNGIIDQMTLGLRFVSDEFGGCARPRVAWHIDPFGHSREQASLFAQMGFDGFFFGRLDYQDKEQRMKDKQMELVWRASKSMGPPVADLFTGVLFNGYNPPPGFCFDQFCDDEPIQDDPSLFNYNVDSRTSDFLKEVAKQAKFYRTNHIIMTMGSDFQYENANLWFKNLDKLITYVNQLQVNGSKVNLVYSTPTCYLNELNKANLTWTVKEDDFFPYADGPHQFWTGYFTSRPALKLFERRSNNLLQVCTQLEVIVGSGAARGPLGRGYSFLLWEAMGVAQHHDAVSGTEKQQVAYDYAVRLSLGWDSCQMLVSNALSALSGSGKPTEICRYLNISVCPATESASAFTVVLYNPLGRSVTENVRLPVNGSRYLVQDPSGATMVSKVFPVSDATRAVRRTLGTASGELVFQAAIPPLGFARFSVSRAARRPAEALTGFVARGPRAGGNGAPISIKNEYYTLTFDGISGLLSNVENRKSSLSLPVTQNFYWYKSSKGDDDNGQASGAYIFRPNSSEAFPVAKSAVTHFTVDPLLQEVRQVFSPWCSQVIRLYPGKPYVELEWTLGPIPLADKIGKEVLVRFDTPLKTDGVFFTDSNGREILERRRDKRPTWPLNQTEPVAGNYYPVNSRIYIKDEKMQLTALTDRSQGGASIRDGSFELMLHRRLLYDDHRGVDEALNEPGVWGNGLVVRGRHLLVLEAPARSAALHRPLAQAEFMAPMPLIGPPVQAWPSSTLTQFSGLTRPLPPSVHLLTLAPWGDGSVLLRLENQFERDEDAALSGEVTVELTGLFSRFEITSLEELTLAANQRKADMKRMRWSTESNDIEKPWQQGQTESALLAITLQPMEIRTFNVTIKYL</sequence>
<dbReference type="FunFam" id="3.20.110.10:FF:000001">
    <property type="entry name" value="Alpha-mannosidase"/>
    <property type="match status" value="1"/>
</dbReference>
<evidence type="ECO:0000256" key="9">
    <source>
        <dbReference type="RuleBase" id="RU361199"/>
    </source>
</evidence>
<dbReference type="FunFam" id="1.20.1270.50:FF:000002">
    <property type="entry name" value="Alpha-mannosidase"/>
    <property type="match status" value="1"/>
</dbReference>
<dbReference type="PANTHER" id="PTHR11607:SF3">
    <property type="entry name" value="LYSOSOMAL ALPHA-MANNOSIDASE"/>
    <property type="match status" value="1"/>
</dbReference>
<feature type="chain" id="PRO_5042316127" description="Alpha-mannosidase" evidence="9">
    <location>
        <begin position="32"/>
        <end position="999"/>
    </location>
</feature>
<reference evidence="12" key="1">
    <citation type="submission" date="2025-08" db="UniProtKB">
        <authorList>
            <consortium name="RefSeq"/>
        </authorList>
    </citation>
    <scope>IDENTIFICATION</scope>
    <source>
        <tissue evidence="12">Sperm</tissue>
    </source>
</reference>
<proteinExistence type="inferred from homology"/>
<dbReference type="CTD" id="4125"/>
<protein>
    <recommendedName>
        <fullName evidence="9">Alpha-mannosidase</fullName>
        <ecNumber evidence="9">3.2.1.-</ecNumber>
    </recommendedName>
</protein>
<dbReference type="SUPFAM" id="SSF74650">
    <property type="entry name" value="Galactose mutarotase-like"/>
    <property type="match status" value="1"/>
</dbReference>
<dbReference type="Pfam" id="PF01074">
    <property type="entry name" value="Glyco_hydro_38N"/>
    <property type="match status" value="1"/>
</dbReference>
<dbReference type="SUPFAM" id="SSF88688">
    <property type="entry name" value="Families 57/38 glycoside transferase middle domain"/>
    <property type="match status" value="1"/>
</dbReference>
<dbReference type="InterPro" id="IPR041147">
    <property type="entry name" value="GH38_C"/>
</dbReference>
<dbReference type="Gene3D" id="2.70.98.30">
    <property type="entry name" value="Golgi alpha-mannosidase II, domain 4"/>
    <property type="match status" value="1"/>
</dbReference>
<keyword evidence="9" id="KW-0732">Signal</keyword>
<dbReference type="Pfam" id="PF17677">
    <property type="entry name" value="Glyco_hydro38C2"/>
    <property type="match status" value="1"/>
</dbReference>
<dbReference type="Gene3D" id="1.20.1270.50">
    <property type="entry name" value="Glycoside hydrolase family 38, central domain"/>
    <property type="match status" value="2"/>
</dbReference>
<dbReference type="Gene3D" id="2.60.40.1360">
    <property type="match status" value="1"/>
</dbReference>
<comment type="catalytic activity">
    <reaction evidence="1">
        <text>Hydrolysis of terminal, non-reducing alpha-D-mannose residues in alpha-D-mannosides.</text>
        <dbReference type="EC" id="3.2.1.24"/>
    </reaction>
</comment>
<dbReference type="InterPro" id="IPR011013">
    <property type="entry name" value="Gal_mutarotase_sf_dom"/>
</dbReference>
<evidence type="ECO:0000256" key="5">
    <source>
        <dbReference type="ARBA" id="ARBA00022833"/>
    </source>
</evidence>
<dbReference type="InterPro" id="IPR011682">
    <property type="entry name" value="Glyco_hydro_38_C"/>
</dbReference>
<keyword evidence="3 9" id="KW-0479">Metal-binding</keyword>
<feature type="signal peptide" evidence="9">
    <location>
        <begin position="1"/>
        <end position="31"/>
    </location>
</feature>
<keyword evidence="7" id="KW-0325">Glycoprotein</keyword>
<evidence type="ECO:0000256" key="2">
    <source>
        <dbReference type="ARBA" id="ARBA00009792"/>
    </source>
</evidence>